<dbReference type="InterPro" id="IPR000914">
    <property type="entry name" value="SBP_5_dom"/>
</dbReference>
<proteinExistence type="inferred from homology"/>
<dbReference type="eggNOG" id="COG4166">
    <property type="taxonomic scope" value="Bacteria"/>
</dbReference>
<reference evidence="6 7" key="1">
    <citation type="submission" date="2014-09" db="EMBL/GenBank/DDBJ databases">
        <title>Sporocytophaga myxococcoides PG-01 genome sequencing.</title>
        <authorList>
            <person name="Liu L."/>
            <person name="Gao P.J."/>
            <person name="Chen G.J."/>
            <person name="Wang L.S."/>
        </authorList>
    </citation>
    <scope>NUCLEOTIDE SEQUENCE [LARGE SCALE GENOMIC DNA]</scope>
    <source>
        <strain evidence="6 7">PG-01</strain>
    </source>
</reference>
<dbReference type="SUPFAM" id="SSF53850">
    <property type="entry name" value="Periplasmic binding protein-like II"/>
    <property type="match status" value="1"/>
</dbReference>
<dbReference type="GO" id="GO:0043190">
    <property type="term" value="C:ATP-binding cassette (ABC) transporter complex"/>
    <property type="evidence" value="ECO:0007669"/>
    <property type="project" value="InterPro"/>
</dbReference>
<dbReference type="PANTHER" id="PTHR30290">
    <property type="entry name" value="PERIPLASMIC BINDING COMPONENT OF ABC TRANSPORTER"/>
    <property type="match status" value="1"/>
</dbReference>
<dbReference type="PANTHER" id="PTHR30290:SF10">
    <property type="entry name" value="PERIPLASMIC OLIGOPEPTIDE-BINDING PROTEIN-RELATED"/>
    <property type="match status" value="1"/>
</dbReference>
<dbReference type="Gene3D" id="3.10.105.10">
    <property type="entry name" value="Dipeptide-binding Protein, Domain 3"/>
    <property type="match status" value="1"/>
</dbReference>
<evidence type="ECO:0000256" key="1">
    <source>
        <dbReference type="ARBA" id="ARBA00004196"/>
    </source>
</evidence>
<dbReference type="Pfam" id="PF00496">
    <property type="entry name" value="SBP_bac_5"/>
    <property type="match status" value="1"/>
</dbReference>
<organism evidence="6 7">
    <name type="scientific">Sporocytophaga myxococcoides</name>
    <dbReference type="NCBI Taxonomy" id="153721"/>
    <lineage>
        <taxon>Bacteria</taxon>
        <taxon>Pseudomonadati</taxon>
        <taxon>Bacteroidota</taxon>
        <taxon>Cytophagia</taxon>
        <taxon>Cytophagales</taxon>
        <taxon>Cytophagaceae</taxon>
        <taxon>Sporocytophaga</taxon>
    </lineage>
</organism>
<dbReference type="EMBL" id="BBLT01000003">
    <property type="protein sequence ID" value="GAL84433.1"/>
    <property type="molecule type" value="Genomic_DNA"/>
</dbReference>
<dbReference type="Gene3D" id="3.40.190.10">
    <property type="entry name" value="Periplasmic binding protein-like II"/>
    <property type="match status" value="1"/>
</dbReference>
<keyword evidence="7" id="KW-1185">Reference proteome</keyword>
<dbReference type="InterPro" id="IPR030678">
    <property type="entry name" value="Peptide/Ni-bd"/>
</dbReference>
<evidence type="ECO:0000256" key="4">
    <source>
        <dbReference type="ARBA" id="ARBA00022729"/>
    </source>
</evidence>
<dbReference type="AlphaFoldDB" id="A0A098LE51"/>
<accession>A0A098LE51</accession>
<dbReference type="CDD" id="cd00995">
    <property type="entry name" value="PBP2_NikA_DppA_OppA_like"/>
    <property type="match status" value="1"/>
</dbReference>
<evidence type="ECO:0000259" key="5">
    <source>
        <dbReference type="Pfam" id="PF00496"/>
    </source>
</evidence>
<evidence type="ECO:0000256" key="2">
    <source>
        <dbReference type="ARBA" id="ARBA00005695"/>
    </source>
</evidence>
<comment type="subcellular location">
    <subcellularLocation>
        <location evidence="1">Cell envelope</location>
    </subcellularLocation>
</comment>
<keyword evidence="4" id="KW-0732">Signal</keyword>
<comment type="caution">
    <text evidence="6">The sequence shown here is derived from an EMBL/GenBank/DDBJ whole genome shotgun (WGS) entry which is preliminary data.</text>
</comment>
<name>A0A098LE51_9BACT</name>
<evidence type="ECO:0000256" key="3">
    <source>
        <dbReference type="ARBA" id="ARBA00022448"/>
    </source>
</evidence>
<dbReference type="STRING" id="153721.MYP_1661"/>
<dbReference type="GO" id="GO:0015833">
    <property type="term" value="P:peptide transport"/>
    <property type="evidence" value="ECO:0007669"/>
    <property type="project" value="TreeGrafter"/>
</dbReference>
<feature type="domain" description="Solute-binding protein family 5" evidence="5">
    <location>
        <begin position="75"/>
        <end position="478"/>
    </location>
</feature>
<gene>
    <name evidence="6" type="ORF">MYP_1661</name>
</gene>
<evidence type="ECO:0000313" key="7">
    <source>
        <dbReference type="Proteomes" id="UP000030185"/>
    </source>
</evidence>
<keyword evidence="3" id="KW-0813">Transport</keyword>
<comment type="similarity">
    <text evidence="2">Belongs to the bacterial solute-binding protein 5 family.</text>
</comment>
<dbReference type="GO" id="GO:0030288">
    <property type="term" value="C:outer membrane-bounded periplasmic space"/>
    <property type="evidence" value="ECO:0007669"/>
    <property type="project" value="UniProtKB-ARBA"/>
</dbReference>
<dbReference type="Gene3D" id="3.90.76.10">
    <property type="entry name" value="Dipeptide-binding Protein, Domain 1"/>
    <property type="match status" value="1"/>
</dbReference>
<dbReference type="PIRSF" id="PIRSF002741">
    <property type="entry name" value="MppA"/>
    <property type="match status" value="1"/>
</dbReference>
<evidence type="ECO:0000313" key="6">
    <source>
        <dbReference type="EMBL" id="GAL84433.1"/>
    </source>
</evidence>
<dbReference type="Proteomes" id="UP000030185">
    <property type="component" value="Unassembled WGS sequence"/>
</dbReference>
<sequence length="574" mass="65547">MLSSCDTTKETGSGESSSLTAAKGGRYYGGVFKVNESDYIKNLFPHNITDAISYRVANQVYEGLMKFNQADLSLIKGIAEDYSVDPSQTVYTFKIRKGVLFHDNECFPGGKGRELTAEDVKFCFTQLCTQNINNQGFSVFQGILKGADEYYKASEGGKKPSFEVEGIKVIDPNTIQLTLTAPNSIFLYNLARPFTYIFPKEALEKYGLEMRTKAVGTGPFKIFSIEDDISIILKKNDNYWGSDEHGNKLPFLDAIKIKFIKDKKTELLEFKKGNLDMMYRLPTDHIIEILEEVKGNKGQYGQYDLQRTPEMATHFLSFLNQGKIFNNKDLRKAFSFAIDRKKILEFVLNGEGYAPATHGITPIDIFKNPLYDVSKINGYDLNLDSAKYYLKKAGYPDGKGFPKITLELNSDGERNAAVAEEIQKQLKEHLNISIELNIVPFAQLVENMINGKSDFFRGGWIADYPNPENFLWFFYGKTVPASLEKPSYPNMMRYKSEKFDKLYEAGLKATTQEEAFKHFLEAENIVMQDAPIMVLWYDEGYRLMQAFVKNFPNNAMQYRDFTNVYFEYPKKADM</sequence>
<dbReference type="InterPro" id="IPR039424">
    <property type="entry name" value="SBP_5"/>
</dbReference>
<dbReference type="GO" id="GO:1904680">
    <property type="term" value="F:peptide transmembrane transporter activity"/>
    <property type="evidence" value="ECO:0007669"/>
    <property type="project" value="TreeGrafter"/>
</dbReference>
<protein>
    <submittedName>
        <fullName evidence="6">Peptide ABC transporter substrate-binding protein</fullName>
    </submittedName>
</protein>